<dbReference type="RefSeq" id="XP_003426301.1">
    <property type="nucleotide sequence ID" value="XM_003426253.5"/>
</dbReference>
<evidence type="ECO:0000313" key="2">
    <source>
        <dbReference type="EnsemblMetazoa" id="XP_003426301"/>
    </source>
</evidence>
<proteinExistence type="predicted"/>
<organism evidence="2 3">
    <name type="scientific">Nasonia vitripennis</name>
    <name type="common">Parasitic wasp</name>
    <dbReference type="NCBI Taxonomy" id="7425"/>
    <lineage>
        <taxon>Eukaryota</taxon>
        <taxon>Metazoa</taxon>
        <taxon>Ecdysozoa</taxon>
        <taxon>Arthropoda</taxon>
        <taxon>Hexapoda</taxon>
        <taxon>Insecta</taxon>
        <taxon>Pterygota</taxon>
        <taxon>Neoptera</taxon>
        <taxon>Endopterygota</taxon>
        <taxon>Hymenoptera</taxon>
        <taxon>Apocrita</taxon>
        <taxon>Proctotrupomorpha</taxon>
        <taxon>Chalcidoidea</taxon>
        <taxon>Pteromalidae</taxon>
        <taxon>Pteromalinae</taxon>
        <taxon>Nasonia</taxon>
    </lineage>
</organism>
<dbReference type="OrthoDB" id="7698403at2759"/>
<dbReference type="Proteomes" id="UP000002358">
    <property type="component" value="Unassembled WGS sequence"/>
</dbReference>
<evidence type="ECO:0000259" key="1">
    <source>
        <dbReference type="Pfam" id="PF20700"/>
    </source>
</evidence>
<keyword evidence="3" id="KW-1185">Reference proteome</keyword>
<dbReference type="KEGG" id="nvi:100678524"/>
<dbReference type="EnsemblMetazoa" id="XM_003426253">
    <property type="protein sequence ID" value="XP_003426301"/>
    <property type="gene ID" value="LOC100678524"/>
</dbReference>
<dbReference type="InParanoid" id="A0A7M7GDI2"/>
<dbReference type="GeneID" id="100678524"/>
<dbReference type="Pfam" id="PF20700">
    <property type="entry name" value="Mutator"/>
    <property type="match status" value="1"/>
</dbReference>
<dbReference type="SMR" id="A0A7M7GDI2"/>
<reference evidence="2" key="1">
    <citation type="submission" date="2021-01" db="UniProtKB">
        <authorList>
            <consortium name="EnsemblMetazoa"/>
        </authorList>
    </citation>
    <scope>IDENTIFICATION</scope>
</reference>
<accession>A0A7M7GDI2</accession>
<evidence type="ECO:0000313" key="3">
    <source>
        <dbReference type="Proteomes" id="UP000002358"/>
    </source>
</evidence>
<sequence>MSGGSKKEVEVLPKVTREDNRKRIVDLDVLGENLKCKECQSILFLTNTIEEKCIGLYSILTIKRDSCQGTTKVEMSSKDENGKSEVTASIVLGAVHAGVGNTNLNKLLACANLPSISNYLYKQYEKMIGTAIETEARTSCLQAAIEEKQLVIENIEKLRNQL</sequence>
<name>A0A7M7GDI2_NASVI</name>
<feature type="domain" description="Mutator-like transposase" evidence="1">
    <location>
        <begin position="23"/>
        <end position="155"/>
    </location>
</feature>
<protein>
    <recommendedName>
        <fullName evidence="1">Mutator-like transposase domain-containing protein</fullName>
    </recommendedName>
</protein>
<dbReference type="AlphaFoldDB" id="A0A7M7GDI2"/>
<dbReference type="InterPro" id="IPR049012">
    <property type="entry name" value="Mutator_transp_dom"/>
</dbReference>